<dbReference type="OrthoDB" id="3322489at2"/>
<evidence type="ECO:0000313" key="4">
    <source>
        <dbReference type="Proteomes" id="UP000259570"/>
    </source>
</evidence>
<dbReference type="PANTHER" id="PTHR43581:SF2">
    <property type="entry name" value="EXCINUCLEASE ATPASE SUBUNIT"/>
    <property type="match status" value="1"/>
</dbReference>
<evidence type="ECO:0000259" key="2">
    <source>
        <dbReference type="Pfam" id="PF13175"/>
    </source>
</evidence>
<dbReference type="EMBL" id="QUZM01000084">
    <property type="protein sequence ID" value="RFF36726.1"/>
    <property type="molecule type" value="Genomic_DNA"/>
</dbReference>
<sequence>MKIEEIGFDSYKAFGSQRDGETAHALRLAPLTLLLGKNNSGKSTVARLPILLLGALECKDELVLPLEVRGQVYGHNFLDIAFGGNFFSKPRFSVRAMRGDQILELDVTLFVAGALSAESPPKFWSYKMVSPENLEYQIAGDLENNSPLNFLPRTSIWDDWRKSAAKVLDEMVHIGPVRSSILMNYSNGPFAGFDTSGRNVPLLLRENSVLAEQVGFWYENQLDGWRLGLQKDSSSFSLRITNQSKVSTNLAQAGEGLQQVLPVVCHQLWRQQAENSDFLDVIEQPELHLHPAAQAPLADLFIKTALVTKGQTIVETNSEGILLRVQRRIAEGAIPPSAVAIYFVQPTDLGSVLREIKLDENGEMDWWPDGVFEEDFAEVSAIRRAQRKIGAGGGGAE</sequence>
<proteinExistence type="predicted"/>
<dbReference type="InterPro" id="IPR022532">
    <property type="entry name" value="DUF3696"/>
</dbReference>
<protein>
    <submittedName>
        <fullName evidence="3">DUF3696 domain-containing protein</fullName>
    </submittedName>
</protein>
<dbReference type="PANTHER" id="PTHR43581">
    <property type="entry name" value="ATP/GTP PHOSPHATASE"/>
    <property type="match status" value="1"/>
</dbReference>
<evidence type="ECO:0000259" key="1">
    <source>
        <dbReference type="Pfam" id="PF12476"/>
    </source>
</evidence>
<dbReference type="InterPro" id="IPR051396">
    <property type="entry name" value="Bact_Antivir_Def_Nuclease"/>
</dbReference>
<accession>A0A3E1KDQ2</accession>
<organism evidence="3 4">
    <name type="scientific">Xanthomonas nasturtii</name>
    <dbReference type="NCBI Taxonomy" id="1843581"/>
    <lineage>
        <taxon>Bacteria</taxon>
        <taxon>Pseudomonadati</taxon>
        <taxon>Pseudomonadota</taxon>
        <taxon>Gammaproteobacteria</taxon>
        <taxon>Lysobacterales</taxon>
        <taxon>Lysobacteraceae</taxon>
        <taxon>Xanthomonas</taxon>
    </lineage>
</organism>
<name>A0A3E1KDQ2_9XANT</name>
<evidence type="ECO:0000313" key="3">
    <source>
        <dbReference type="EMBL" id="RFF36726.1"/>
    </source>
</evidence>
<dbReference type="Proteomes" id="UP000259570">
    <property type="component" value="Unassembled WGS sequence"/>
</dbReference>
<gene>
    <name evidence="3" type="ORF">DZD52_20675</name>
</gene>
<dbReference type="RefSeq" id="WP_116906960.1">
    <property type="nucleotide sequence ID" value="NZ_QUZM01000084.1"/>
</dbReference>
<reference evidence="3 4" key="1">
    <citation type="submission" date="2018-08" db="EMBL/GenBank/DDBJ databases">
        <title>Genome sequencing of X. nasturtii WHRI 8984.</title>
        <authorList>
            <person name="Studholme D.J."/>
            <person name="Mchugh J."/>
            <person name="Vicente J."/>
        </authorList>
    </citation>
    <scope>NUCLEOTIDE SEQUENCE [LARGE SCALE GENOMIC DNA]</scope>
    <source>
        <strain evidence="3 4">WHRI 8984</strain>
    </source>
</reference>
<comment type="caution">
    <text evidence="3">The sequence shown here is derived from an EMBL/GenBank/DDBJ whole genome shotgun (WGS) entry which is preliminary data.</text>
</comment>
<feature type="domain" description="Endonuclease GajA/Old nuclease/RecF-like AAA" evidence="2">
    <location>
        <begin position="239"/>
        <end position="321"/>
    </location>
</feature>
<dbReference type="Pfam" id="PF12476">
    <property type="entry name" value="DUF3696"/>
    <property type="match status" value="1"/>
</dbReference>
<dbReference type="Pfam" id="PF13175">
    <property type="entry name" value="AAA_15"/>
    <property type="match status" value="1"/>
</dbReference>
<feature type="domain" description="DUF3696" evidence="1">
    <location>
        <begin position="334"/>
        <end position="374"/>
    </location>
</feature>
<dbReference type="AlphaFoldDB" id="A0A3E1KDQ2"/>
<dbReference type="InterPro" id="IPR041685">
    <property type="entry name" value="AAA_GajA/Old/RecF-like"/>
</dbReference>